<evidence type="ECO:0000313" key="1">
    <source>
        <dbReference type="EMBL" id="GAA5500417.1"/>
    </source>
</evidence>
<evidence type="ECO:0000313" key="2">
    <source>
        <dbReference type="Proteomes" id="UP001458946"/>
    </source>
</evidence>
<gene>
    <name evidence="1" type="ORF">Dxin01_00138</name>
</gene>
<sequence length="153" mass="17383">MSLSERRTGIAAFSAEFEPVYSSRNGDHTGLPKVLEDALEVVETRTYDNCADIPILDGWQFLSTYPEAPDYFDEEVPEDILLMSESIFHSICTLRHELGDIYIVAAGPAELDPRWYQVLGNNLDVLRKFAQDFVPDQYPTMNFEVGVTVESWL</sequence>
<accession>A0ABP9V565</accession>
<dbReference type="RefSeq" id="WP_353540402.1">
    <property type="nucleotide sequence ID" value="NZ_BAABRN010000001.1"/>
</dbReference>
<keyword evidence="2" id="KW-1185">Reference proteome</keyword>
<name>A0ABP9V565_9DEIO</name>
<reference evidence="1 2" key="1">
    <citation type="submission" date="2024-02" db="EMBL/GenBank/DDBJ databases">
        <title>Deinococcus xinjiangensis NBRC 107630.</title>
        <authorList>
            <person name="Ichikawa N."/>
            <person name="Katano-Makiyama Y."/>
            <person name="Hidaka K."/>
        </authorList>
    </citation>
    <scope>NUCLEOTIDE SEQUENCE [LARGE SCALE GENOMIC DNA]</scope>
    <source>
        <strain evidence="1 2">NBRC 107630</strain>
    </source>
</reference>
<dbReference type="Proteomes" id="UP001458946">
    <property type="component" value="Unassembled WGS sequence"/>
</dbReference>
<protein>
    <submittedName>
        <fullName evidence="1">Uncharacterized protein</fullName>
    </submittedName>
</protein>
<organism evidence="1 2">
    <name type="scientific">Deinococcus xinjiangensis</name>
    <dbReference type="NCBI Taxonomy" id="457454"/>
    <lineage>
        <taxon>Bacteria</taxon>
        <taxon>Thermotogati</taxon>
        <taxon>Deinococcota</taxon>
        <taxon>Deinococci</taxon>
        <taxon>Deinococcales</taxon>
        <taxon>Deinococcaceae</taxon>
        <taxon>Deinococcus</taxon>
    </lineage>
</organism>
<proteinExistence type="predicted"/>
<comment type="caution">
    <text evidence="1">The sequence shown here is derived from an EMBL/GenBank/DDBJ whole genome shotgun (WGS) entry which is preliminary data.</text>
</comment>
<dbReference type="EMBL" id="BAABRN010000001">
    <property type="protein sequence ID" value="GAA5500417.1"/>
    <property type="molecule type" value="Genomic_DNA"/>
</dbReference>